<evidence type="ECO:0000256" key="7">
    <source>
        <dbReference type="ARBA" id="ARBA00022840"/>
    </source>
</evidence>
<dbReference type="HAMAP" id="MF_01227">
    <property type="entry name" value="PyrG"/>
    <property type="match status" value="1"/>
</dbReference>
<dbReference type="FunFam" id="3.40.50.300:FF:000009">
    <property type="entry name" value="CTP synthase"/>
    <property type="match status" value="1"/>
</dbReference>
<dbReference type="InterPro" id="IPR029062">
    <property type="entry name" value="Class_I_gatase-like"/>
</dbReference>
<evidence type="ECO:0000256" key="12">
    <source>
        <dbReference type="ARBA" id="ARBA00070745"/>
    </source>
</evidence>
<dbReference type="InterPro" id="IPR027417">
    <property type="entry name" value="P-loop_NTPase"/>
</dbReference>
<dbReference type="NCBIfam" id="TIGR00337">
    <property type="entry name" value="PyrG"/>
    <property type="match status" value="1"/>
</dbReference>
<evidence type="ECO:0000256" key="1">
    <source>
        <dbReference type="ARBA" id="ARBA00005171"/>
    </source>
</evidence>
<dbReference type="EC" id="6.3.4.2" evidence="3"/>
<keyword evidence="5" id="KW-0479">Metal-binding</keyword>
<dbReference type="GO" id="GO:0005829">
    <property type="term" value="C:cytosol"/>
    <property type="evidence" value="ECO:0007669"/>
    <property type="project" value="TreeGrafter"/>
</dbReference>
<keyword evidence="4 15" id="KW-0436">Ligase</keyword>
<dbReference type="CDD" id="cd03113">
    <property type="entry name" value="CTPS_N"/>
    <property type="match status" value="1"/>
</dbReference>
<accession>A0A485MDR0</accession>
<dbReference type="NCBIfam" id="NF003792">
    <property type="entry name" value="PRK05380.1"/>
    <property type="match status" value="1"/>
</dbReference>
<dbReference type="SUPFAM" id="SSF52540">
    <property type="entry name" value="P-loop containing nucleoside triphosphate hydrolases"/>
    <property type="match status" value="1"/>
</dbReference>
<evidence type="ECO:0000256" key="5">
    <source>
        <dbReference type="ARBA" id="ARBA00022723"/>
    </source>
</evidence>
<sequence length="539" mass="59896">MAKFIFVTGGVVSSLGKGITAASLGRLLKSRGLKVAIQKLDPYINVDPGTMSPYQHGEVFVTEDGAETDLDLGHYERFIDINISRSCNVTTGGIYSSVINKERRGDYLGGTVQVIPHITNEIKEQILRVATESDADVIITEIGGTVGDIESQPFLEAIRQMKGDVGKGNVVYIHVTLVPYLQAANELKTKPTQHSVKELRGIGIQPDIVVCRSERPLSKEMEEKLALFCDIEKEAVIQALDAPSIYEMPLMLEEEGLADIVLKKLGINTGPPDLTEWRQMVANLKNLRYLTTIALVGKYVSLQDAYLSVAESLRHAGYSHGSAIEIKWINSEEVTRANVREFLGNVDGVLVPGGFGDRGIEGKIEAIRFAREQRIPYLGLCLGMQLAVVEFARNVIGWQDANSTEFNPATTHPVIDLLPDQKDLAKMGGTMRLGGYLCKLEPGTAAFRAYQQEIIVERHRHRYELNNLYRDGLARAGLVFSGVWPDGFLVEIIENPAHPWFVATQFHPEFKSRPNRPHPLFRDFIGAARKYQKNKDNNL</sequence>
<dbReference type="Gene3D" id="3.40.50.300">
    <property type="entry name" value="P-loop containing nucleotide triphosphate hydrolases"/>
    <property type="match status" value="1"/>
</dbReference>
<dbReference type="PROSITE" id="PS51273">
    <property type="entry name" value="GATASE_TYPE_1"/>
    <property type="match status" value="1"/>
</dbReference>
<dbReference type="GO" id="GO:0044210">
    <property type="term" value="P:'de novo' CTP biosynthetic process"/>
    <property type="evidence" value="ECO:0007669"/>
    <property type="project" value="UniProtKB-UniPathway"/>
</dbReference>
<dbReference type="Gene3D" id="3.40.50.880">
    <property type="match status" value="1"/>
</dbReference>
<evidence type="ECO:0000256" key="8">
    <source>
        <dbReference type="ARBA" id="ARBA00022842"/>
    </source>
</evidence>
<gene>
    <name evidence="15" type="primary">pyrG</name>
    <name evidence="15" type="ORF">SCFA_890002</name>
</gene>
<comment type="catalytic activity">
    <reaction evidence="11">
        <text>UTP + L-glutamine + ATP + H2O = CTP + L-glutamate + ADP + phosphate + 2 H(+)</text>
        <dbReference type="Rhea" id="RHEA:26426"/>
        <dbReference type="ChEBI" id="CHEBI:15377"/>
        <dbReference type="ChEBI" id="CHEBI:15378"/>
        <dbReference type="ChEBI" id="CHEBI:29985"/>
        <dbReference type="ChEBI" id="CHEBI:30616"/>
        <dbReference type="ChEBI" id="CHEBI:37563"/>
        <dbReference type="ChEBI" id="CHEBI:43474"/>
        <dbReference type="ChEBI" id="CHEBI:46398"/>
        <dbReference type="ChEBI" id="CHEBI:58359"/>
        <dbReference type="ChEBI" id="CHEBI:456216"/>
        <dbReference type="EC" id="6.3.4.2"/>
    </reaction>
</comment>
<evidence type="ECO:0000259" key="14">
    <source>
        <dbReference type="Pfam" id="PF06418"/>
    </source>
</evidence>
<dbReference type="InterPro" id="IPR004468">
    <property type="entry name" value="CTP_synthase"/>
</dbReference>
<comment type="pathway">
    <text evidence="1">Pyrimidine metabolism; CTP biosynthesis via de novo pathway; CTP from UDP: step 2/2.</text>
</comment>
<keyword evidence="8" id="KW-0460">Magnesium</keyword>
<dbReference type="GO" id="GO:0097268">
    <property type="term" value="C:cytoophidium"/>
    <property type="evidence" value="ECO:0007669"/>
    <property type="project" value="UniProtKB-ARBA"/>
</dbReference>
<evidence type="ECO:0000256" key="11">
    <source>
        <dbReference type="ARBA" id="ARBA00047781"/>
    </source>
</evidence>
<protein>
    <recommendedName>
        <fullName evidence="12">CTP synthase</fullName>
        <ecNumber evidence="3">6.3.4.2</ecNumber>
    </recommendedName>
</protein>
<dbReference type="InterPro" id="IPR017456">
    <property type="entry name" value="CTP_synthase_N"/>
</dbReference>
<dbReference type="UniPathway" id="UPA00159">
    <property type="reaction ID" value="UER00277"/>
</dbReference>
<name>A0A485MDR0_9ZZZZ</name>
<dbReference type="SUPFAM" id="SSF52317">
    <property type="entry name" value="Class I glutamine amidotransferase-like"/>
    <property type="match status" value="1"/>
</dbReference>
<evidence type="ECO:0000256" key="3">
    <source>
        <dbReference type="ARBA" id="ARBA00012291"/>
    </source>
</evidence>
<dbReference type="GO" id="GO:0019856">
    <property type="term" value="P:pyrimidine nucleobase biosynthetic process"/>
    <property type="evidence" value="ECO:0007669"/>
    <property type="project" value="TreeGrafter"/>
</dbReference>
<keyword evidence="6" id="KW-0547">Nucleotide-binding</keyword>
<evidence type="ECO:0000256" key="10">
    <source>
        <dbReference type="ARBA" id="ARBA00022975"/>
    </source>
</evidence>
<dbReference type="CDD" id="cd01746">
    <property type="entry name" value="GATase1_CTP_Synthase"/>
    <property type="match status" value="1"/>
</dbReference>
<dbReference type="GO" id="GO:0042802">
    <property type="term" value="F:identical protein binding"/>
    <property type="evidence" value="ECO:0007669"/>
    <property type="project" value="TreeGrafter"/>
</dbReference>
<dbReference type="PANTHER" id="PTHR11550">
    <property type="entry name" value="CTP SYNTHASE"/>
    <property type="match status" value="1"/>
</dbReference>
<comment type="similarity">
    <text evidence="2">Belongs to the CTP synthase family.</text>
</comment>
<dbReference type="AlphaFoldDB" id="A0A485MDR0"/>
<evidence type="ECO:0000313" key="15">
    <source>
        <dbReference type="EMBL" id="VFU19605.1"/>
    </source>
</evidence>
<evidence type="ECO:0000259" key="13">
    <source>
        <dbReference type="Pfam" id="PF00117"/>
    </source>
</evidence>
<feature type="domain" description="CTP synthase N-terminal" evidence="14">
    <location>
        <begin position="3"/>
        <end position="267"/>
    </location>
</feature>
<dbReference type="InterPro" id="IPR033828">
    <property type="entry name" value="GATase1_CTP_Synthase"/>
</dbReference>
<proteinExistence type="inferred from homology"/>
<dbReference type="Pfam" id="PF00117">
    <property type="entry name" value="GATase"/>
    <property type="match status" value="1"/>
</dbReference>
<evidence type="ECO:0000256" key="6">
    <source>
        <dbReference type="ARBA" id="ARBA00022741"/>
    </source>
</evidence>
<dbReference type="GO" id="GO:0005524">
    <property type="term" value="F:ATP binding"/>
    <property type="evidence" value="ECO:0007669"/>
    <property type="project" value="UniProtKB-KW"/>
</dbReference>
<dbReference type="FunFam" id="3.40.50.880:FF:000002">
    <property type="entry name" value="CTP synthase"/>
    <property type="match status" value="1"/>
</dbReference>
<dbReference type="Pfam" id="PF06418">
    <property type="entry name" value="CTP_synth_N"/>
    <property type="match status" value="1"/>
</dbReference>
<feature type="domain" description="Glutamine amidotransferase" evidence="13">
    <location>
        <begin position="302"/>
        <end position="525"/>
    </location>
</feature>
<dbReference type="InterPro" id="IPR017926">
    <property type="entry name" value="GATASE"/>
</dbReference>
<keyword evidence="9" id="KW-0315">Glutamine amidotransferase</keyword>
<organism evidence="15">
    <name type="scientific">anaerobic digester metagenome</name>
    <dbReference type="NCBI Taxonomy" id="1263854"/>
    <lineage>
        <taxon>unclassified sequences</taxon>
        <taxon>metagenomes</taxon>
        <taxon>ecological metagenomes</taxon>
    </lineage>
</organism>
<evidence type="ECO:0000256" key="2">
    <source>
        <dbReference type="ARBA" id="ARBA00007533"/>
    </source>
</evidence>
<keyword evidence="7" id="KW-0067">ATP-binding</keyword>
<evidence type="ECO:0000256" key="9">
    <source>
        <dbReference type="ARBA" id="ARBA00022962"/>
    </source>
</evidence>
<evidence type="ECO:0000256" key="4">
    <source>
        <dbReference type="ARBA" id="ARBA00022598"/>
    </source>
</evidence>
<keyword evidence="10" id="KW-0665">Pyrimidine biosynthesis</keyword>
<dbReference type="EMBL" id="CAADRN010000393">
    <property type="protein sequence ID" value="VFU19605.1"/>
    <property type="molecule type" value="Genomic_DNA"/>
</dbReference>
<dbReference type="PANTHER" id="PTHR11550:SF0">
    <property type="entry name" value="CTP SYNTHASE-RELATED"/>
    <property type="match status" value="1"/>
</dbReference>
<reference evidence="15" key="1">
    <citation type="submission" date="2019-03" db="EMBL/GenBank/DDBJ databases">
        <authorList>
            <person name="Hao L."/>
        </authorList>
    </citation>
    <scope>NUCLEOTIDE SEQUENCE</scope>
</reference>
<dbReference type="GO" id="GO:0046872">
    <property type="term" value="F:metal ion binding"/>
    <property type="evidence" value="ECO:0007669"/>
    <property type="project" value="UniProtKB-KW"/>
</dbReference>
<dbReference type="GO" id="GO:0003883">
    <property type="term" value="F:CTP synthase activity"/>
    <property type="evidence" value="ECO:0007669"/>
    <property type="project" value="UniProtKB-EC"/>
</dbReference>